<dbReference type="InterPro" id="IPR045851">
    <property type="entry name" value="AMP-bd_C_sf"/>
</dbReference>
<keyword evidence="14" id="KW-0282">Flagellum</keyword>
<dbReference type="AlphaFoldDB" id="A0A7C3SK24"/>
<evidence type="ECO:0000256" key="1">
    <source>
        <dbReference type="ARBA" id="ARBA00004117"/>
    </source>
</evidence>
<dbReference type="Pfam" id="PF01514">
    <property type="entry name" value="YscJ_FliF"/>
    <property type="match status" value="1"/>
</dbReference>
<evidence type="ECO:0000256" key="5">
    <source>
        <dbReference type="ARBA" id="ARBA00022692"/>
    </source>
</evidence>
<feature type="domain" description="Flagellar M-ring N-terminal" evidence="12">
    <location>
        <begin position="53"/>
        <end position="227"/>
    </location>
</feature>
<evidence type="ECO:0000259" key="13">
    <source>
        <dbReference type="Pfam" id="PF08345"/>
    </source>
</evidence>
<evidence type="ECO:0000256" key="4">
    <source>
        <dbReference type="ARBA" id="ARBA00022475"/>
    </source>
</evidence>
<keyword evidence="5 11" id="KW-0812">Transmembrane</keyword>
<gene>
    <name evidence="14" type="primary">fliF</name>
    <name evidence="14" type="ORF">ENV62_10470</name>
</gene>
<dbReference type="NCBIfam" id="TIGR00206">
    <property type="entry name" value="fliF"/>
    <property type="match status" value="1"/>
</dbReference>
<feature type="domain" description="Flagellar M-ring C-terminal" evidence="13">
    <location>
        <begin position="259"/>
        <end position="432"/>
    </location>
</feature>
<dbReference type="EMBL" id="DTHB01000060">
    <property type="protein sequence ID" value="HGB15642.1"/>
    <property type="molecule type" value="Genomic_DNA"/>
</dbReference>
<keyword evidence="14" id="KW-0966">Cell projection</keyword>
<comment type="caution">
    <text evidence="14">The sequence shown here is derived from an EMBL/GenBank/DDBJ whole genome shotgun (WGS) entry which is preliminary data.</text>
</comment>
<sequence length="556" mass="60666">MLRPPEIAMAFLSGTLADIKTRFLALSPSQRLLAGALAGAGLLALLFLSILYQRADYAVLFANLSQDDAAQIVAKLKEKKVPYRLDSGGTTILVPPSEVYETRLLLASEGLPRGGGVGFEIFDRQNLGVTDFVQRLNFQRALQGELARTIVGIPEIAAARVHIATPKESLFIEEQQPVTASIAVKLRPGRTLNRSQIDGIVHLTASAVPGLHPSQVTVVDLDGRILSRPQNSPEGLTAGQLGLQRQVEESYERKVQSFLDNLLGPRKSLVRVSADLDFQKIDLREEIFTPNRELVRSEQKTLERTTRTQEGFGNPEARFDLNQGTITPPPPGKGPPPLTPPAPPKPSVTGGSERQSELRNYEINRVLRQVVDQPGKIKRLSIAVVVDGIYKGKGHDFTPRPPEEMRQLASLAKKAAGFNLDRGDQFEISCVPMATQVVEGVEVAGGRRDWQDSLSSSVKIGLLLLLALGALMFFRRRKARQARPGLEGPPASALPPSARPQVALSGETAADLSGERPKVALPDAMHGQEQVSQLVASYPDRAVEVLRLWLREKDIK</sequence>
<keyword evidence="14" id="KW-0969">Cilium</keyword>
<organism evidence="14">
    <name type="scientific">Desulfobacca acetoxidans</name>
    <dbReference type="NCBI Taxonomy" id="60893"/>
    <lineage>
        <taxon>Bacteria</taxon>
        <taxon>Pseudomonadati</taxon>
        <taxon>Thermodesulfobacteriota</taxon>
        <taxon>Desulfobaccia</taxon>
        <taxon>Desulfobaccales</taxon>
        <taxon>Desulfobaccaceae</taxon>
        <taxon>Desulfobacca</taxon>
    </lineage>
</organism>
<dbReference type="PIRSF" id="PIRSF004862">
    <property type="entry name" value="FliF"/>
    <property type="match status" value="1"/>
</dbReference>
<evidence type="ECO:0000259" key="12">
    <source>
        <dbReference type="Pfam" id="PF01514"/>
    </source>
</evidence>
<evidence type="ECO:0000256" key="8">
    <source>
        <dbReference type="ARBA" id="ARBA00023143"/>
    </source>
</evidence>
<evidence type="ECO:0000313" key="14">
    <source>
        <dbReference type="EMBL" id="HGB15642.1"/>
    </source>
</evidence>
<feature type="region of interest" description="Disordered" evidence="10">
    <location>
        <begin position="483"/>
        <end position="509"/>
    </location>
</feature>
<evidence type="ECO:0000256" key="3">
    <source>
        <dbReference type="ARBA" id="ARBA00007971"/>
    </source>
</evidence>
<evidence type="ECO:0000256" key="2">
    <source>
        <dbReference type="ARBA" id="ARBA00004651"/>
    </source>
</evidence>
<dbReference type="GO" id="GO:0005886">
    <property type="term" value="C:plasma membrane"/>
    <property type="evidence" value="ECO:0007669"/>
    <property type="project" value="UniProtKB-SubCell"/>
</dbReference>
<feature type="compositionally biased region" description="Basic and acidic residues" evidence="10">
    <location>
        <begin position="297"/>
        <end position="307"/>
    </location>
</feature>
<evidence type="ECO:0000256" key="11">
    <source>
        <dbReference type="SAM" id="Phobius"/>
    </source>
</evidence>
<dbReference type="GO" id="GO:0009431">
    <property type="term" value="C:bacterial-type flagellum basal body, MS ring"/>
    <property type="evidence" value="ECO:0007669"/>
    <property type="project" value="InterPro"/>
</dbReference>
<dbReference type="InterPro" id="IPR000067">
    <property type="entry name" value="FlgMring_FliF"/>
</dbReference>
<dbReference type="GO" id="GO:0071973">
    <property type="term" value="P:bacterial-type flagellum-dependent cell motility"/>
    <property type="evidence" value="ECO:0007669"/>
    <property type="project" value="InterPro"/>
</dbReference>
<comment type="similarity">
    <text evidence="3 9">Belongs to the FliF family.</text>
</comment>
<feature type="compositionally biased region" description="Low complexity" evidence="10">
    <location>
        <begin position="484"/>
        <end position="500"/>
    </location>
</feature>
<evidence type="ECO:0000256" key="7">
    <source>
        <dbReference type="ARBA" id="ARBA00023136"/>
    </source>
</evidence>
<dbReference type="PANTHER" id="PTHR30046:SF0">
    <property type="entry name" value="FLAGELLAR M-RING PROTEIN"/>
    <property type="match status" value="1"/>
</dbReference>
<evidence type="ECO:0000256" key="9">
    <source>
        <dbReference type="PIRNR" id="PIRNR004862"/>
    </source>
</evidence>
<comment type="subcellular location">
    <subcellularLocation>
        <location evidence="1 9">Bacterial flagellum basal body</location>
    </subcellularLocation>
    <subcellularLocation>
        <location evidence="2">Cell membrane</location>
        <topology evidence="2">Multi-pass membrane protein</topology>
    </subcellularLocation>
</comment>
<name>A0A7C3SK24_9BACT</name>
<dbReference type="PANTHER" id="PTHR30046">
    <property type="entry name" value="FLAGELLAR M-RING PROTEIN"/>
    <property type="match status" value="1"/>
</dbReference>
<keyword evidence="7 11" id="KW-0472">Membrane</keyword>
<proteinExistence type="inferred from homology"/>
<feature type="region of interest" description="Disordered" evidence="10">
    <location>
        <begin position="297"/>
        <end position="359"/>
    </location>
</feature>
<evidence type="ECO:0000256" key="6">
    <source>
        <dbReference type="ARBA" id="ARBA00022989"/>
    </source>
</evidence>
<comment type="function">
    <text evidence="9">The M ring may be actively involved in energy transduction.</text>
</comment>
<dbReference type="Gene3D" id="3.30.300.30">
    <property type="match status" value="1"/>
</dbReference>
<dbReference type="InterPro" id="IPR013556">
    <property type="entry name" value="Flag_M-ring_C"/>
</dbReference>
<reference evidence="14" key="1">
    <citation type="journal article" date="2020" name="mSystems">
        <title>Genome- and Community-Level Interaction Insights into Carbon Utilization and Element Cycling Functions of Hydrothermarchaeota in Hydrothermal Sediment.</title>
        <authorList>
            <person name="Zhou Z."/>
            <person name="Liu Y."/>
            <person name="Xu W."/>
            <person name="Pan J."/>
            <person name="Luo Z.H."/>
            <person name="Li M."/>
        </authorList>
    </citation>
    <scope>NUCLEOTIDE SEQUENCE [LARGE SCALE GENOMIC DNA]</scope>
    <source>
        <strain evidence="14">SpSt-776</strain>
    </source>
</reference>
<accession>A0A7C3SK24</accession>
<dbReference type="InterPro" id="IPR006182">
    <property type="entry name" value="FliF_N_dom"/>
</dbReference>
<dbReference type="InterPro" id="IPR043427">
    <property type="entry name" value="YscJ/FliF"/>
</dbReference>
<keyword evidence="6 11" id="KW-1133">Transmembrane helix</keyword>
<dbReference type="PRINTS" id="PR01009">
    <property type="entry name" value="FLGMRINGFLIF"/>
</dbReference>
<evidence type="ECO:0000256" key="10">
    <source>
        <dbReference type="SAM" id="MobiDB-lite"/>
    </source>
</evidence>
<dbReference type="GO" id="GO:0003774">
    <property type="term" value="F:cytoskeletal motor activity"/>
    <property type="evidence" value="ECO:0007669"/>
    <property type="project" value="InterPro"/>
</dbReference>
<feature type="transmembrane region" description="Helical" evidence="11">
    <location>
        <begin position="32"/>
        <end position="52"/>
    </location>
</feature>
<keyword evidence="4" id="KW-1003">Cell membrane</keyword>
<dbReference type="Pfam" id="PF08345">
    <property type="entry name" value="YscJ_FliF_C"/>
    <property type="match status" value="1"/>
</dbReference>
<keyword evidence="8 9" id="KW-0975">Bacterial flagellum</keyword>
<feature type="compositionally biased region" description="Pro residues" evidence="10">
    <location>
        <begin position="327"/>
        <end position="346"/>
    </location>
</feature>
<protein>
    <recommendedName>
        <fullName evidence="9">Flagellar M-ring protein</fullName>
    </recommendedName>
</protein>